<sequence>MPQISRHLAVLALLGLAACATKAPVAFLADEPVRPFDGPVTLAGPGAETELDCRLAMQATLDPRIGARESRSEGPVGVAYHPLDDGAVRLAAAFRNASVGARMVPSEGRVVVRMDGDADRDPALRPAYLLSGYLGFLGGAGVYGRPLDQGDDLPVPPDPPLIALFQQALVADPAQSVYVRRPEAAERSRVVAGGMEIDGRPAVMIRTVSHQMTEVAPGVVRAGYLSSDYVTEEIYDTATGLPLRQQLDLTIDAVDGAERTRMVHHVSTMTCDPAGGPAGGDARTPT</sequence>
<reference evidence="2 3" key="1">
    <citation type="submission" date="2015-12" db="EMBL/GenBank/DDBJ databases">
        <title>Genome sequence of Tistrella mobilis MCCC 1A02139.</title>
        <authorList>
            <person name="Lu L."/>
            <person name="Lai Q."/>
            <person name="Shao Z."/>
            <person name="Qian P."/>
        </authorList>
    </citation>
    <scope>NUCLEOTIDE SEQUENCE [LARGE SCALE GENOMIC DNA]</scope>
    <source>
        <strain evidence="2 3">MCCC 1A02139</strain>
    </source>
</reference>
<gene>
    <name evidence="2" type="ORF">AUP44_14855</name>
</gene>
<feature type="chain" id="PRO_5007836743" description="Lipoprotein" evidence="1">
    <location>
        <begin position="23"/>
        <end position="286"/>
    </location>
</feature>
<dbReference type="Proteomes" id="UP000075787">
    <property type="component" value="Unassembled WGS sequence"/>
</dbReference>
<evidence type="ECO:0000313" key="3">
    <source>
        <dbReference type="Proteomes" id="UP000075787"/>
    </source>
</evidence>
<comment type="caution">
    <text evidence="2">The sequence shown here is derived from an EMBL/GenBank/DDBJ whole genome shotgun (WGS) entry which is preliminary data.</text>
</comment>
<evidence type="ECO:0000313" key="2">
    <source>
        <dbReference type="EMBL" id="KYO50028.1"/>
    </source>
</evidence>
<protein>
    <recommendedName>
        <fullName evidence="4">Lipoprotein</fullName>
    </recommendedName>
</protein>
<name>A0A162JWY2_9PROT</name>
<dbReference type="RefSeq" id="WP_062769084.1">
    <property type="nucleotide sequence ID" value="NZ_CP121045.1"/>
</dbReference>
<dbReference type="GeneID" id="97244133"/>
<proteinExistence type="predicted"/>
<keyword evidence="1" id="KW-0732">Signal</keyword>
<dbReference type="AlphaFoldDB" id="A0A162JWY2"/>
<evidence type="ECO:0008006" key="4">
    <source>
        <dbReference type="Google" id="ProtNLM"/>
    </source>
</evidence>
<evidence type="ECO:0000256" key="1">
    <source>
        <dbReference type="SAM" id="SignalP"/>
    </source>
</evidence>
<organism evidence="2 3">
    <name type="scientific">Tistrella mobilis</name>
    <dbReference type="NCBI Taxonomy" id="171437"/>
    <lineage>
        <taxon>Bacteria</taxon>
        <taxon>Pseudomonadati</taxon>
        <taxon>Pseudomonadota</taxon>
        <taxon>Alphaproteobacteria</taxon>
        <taxon>Geminicoccales</taxon>
        <taxon>Geminicoccaceae</taxon>
        <taxon>Tistrella</taxon>
    </lineage>
</organism>
<dbReference type="PROSITE" id="PS51257">
    <property type="entry name" value="PROKAR_LIPOPROTEIN"/>
    <property type="match status" value="1"/>
</dbReference>
<dbReference type="EMBL" id="LPZR01000210">
    <property type="protein sequence ID" value="KYO50028.1"/>
    <property type="molecule type" value="Genomic_DNA"/>
</dbReference>
<accession>A0A162JWY2</accession>
<feature type="signal peptide" evidence="1">
    <location>
        <begin position="1"/>
        <end position="22"/>
    </location>
</feature>